<reference evidence="2" key="1">
    <citation type="journal article" date="2021" name="PeerJ">
        <title>Extensive microbial diversity within the chicken gut microbiome revealed by metagenomics and culture.</title>
        <authorList>
            <person name="Gilroy R."/>
            <person name="Ravi A."/>
            <person name="Getino M."/>
            <person name="Pursley I."/>
            <person name="Horton D.L."/>
            <person name="Alikhan N.F."/>
            <person name="Baker D."/>
            <person name="Gharbi K."/>
            <person name="Hall N."/>
            <person name="Watson M."/>
            <person name="Adriaenssens E.M."/>
            <person name="Foster-Nyarko E."/>
            <person name="Jarju S."/>
            <person name="Secka A."/>
            <person name="Antonio M."/>
            <person name="Oren A."/>
            <person name="Chaudhuri R.R."/>
            <person name="La Ragione R."/>
            <person name="Hildebrand F."/>
            <person name="Pallen M.J."/>
        </authorList>
    </citation>
    <scope>NUCLEOTIDE SEQUENCE</scope>
    <source>
        <strain evidence="2">USAMLcec2-132</strain>
    </source>
</reference>
<gene>
    <name evidence="2" type="ORF">H9761_06025</name>
</gene>
<dbReference type="Gene3D" id="3.40.50.1010">
    <property type="entry name" value="5'-nuclease"/>
    <property type="match status" value="1"/>
</dbReference>
<sequence length="134" mass="15704">MVLIDTNIILDLVFSRKNHELAAAFFEKASEIGERAYFSASTVTDLFYIIRKETHDKERTYHVMSKVFKLVGVLAVTKEDIEEAFGRRWKDFEDCVQYTVAKNNKVQYILTSNKKDYEDTEVTVLTPEEYLELF</sequence>
<proteinExistence type="predicted"/>
<dbReference type="Proteomes" id="UP000823891">
    <property type="component" value="Unassembled WGS sequence"/>
</dbReference>
<dbReference type="SUPFAM" id="SSF88723">
    <property type="entry name" value="PIN domain-like"/>
    <property type="match status" value="1"/>
</dbReference>
<reference evidence="2" key="2">
    <citation type="submission" date="2021-04" db="EMBL/GenBank/DDBJ databases">
        <authorList>
            <person name="Gilroy R."/>
        </authorList>
    </citation>
    <scope>NUCLEOTIDE SEQUENCE</scope>
    <source>
        <strain evidence="2">USAMLcec2-132</strain>
    </source>
</reference>
<dbReference type="CDD" id="cd09854">
    <property type="entry name" value="PIN_VapC-like"/>
    <property type="match status" value="1"/>
</dbReference>
<dbReference type="EMBL" id="DWWS01000021">
    <property type="protein sequence ID" value="HJC23246.1"/>
    <property type="molecule type" value="Genomic_DNA"/>
</dbReference>
<dbReference type="InterPro" id="IPR002716">
    <property type="entry name" value="PIN_dom"/>
</dbReference>
<comment type="caution">
    <text evidence="2">The sequence shown here is derived from an EMBL/GenBank/DDBJ whole genome shotgun (WGS) entry which is preliminary data.</text>
</comment>
<evidence type="ECO:0000313" key="2">
    <source>
        <dbReference type="EMBL" id="HJC23246.1"/>
    </source>
</evidence>
<feature type="domain" description="PIN" evidence="1">
    <location>
        <begin position="2"/>
        <end position="115"/>
    </location>
</feature>
<protein>
    <submittedName>
        <fullName evidence="2">PIN domain-containing protein</fullName>
    </submittedName>
</protein>
<organism evidence="2 3">
    <name type="scientific">Candidatus Eisenbergiella merdavium</name>
    <dbReference type="NCBI Taxonomy" id="2838551"/>
    <lineage>
        <taxon>Bacteria</taxon>
        <taxon>Bacillati</taxon>
        <taxon>Bacillota</taxon>
        <taxon>Clostridia</taxon>
        <taxon>Lachnospirales</taxon>
        <taxon>Lachnospiraceae</taxon>
        <taxon>Eisenbergiella</taxon>
    </lineage>
</organism>
<evidence type="ECO:0000313" key="3">
    <source>
        <dbReference type="Proteomes" id="UP000823891"/>
    </source>
</evidence>
<name>A0A9D2ND45_9FIRM</name>
<dbReference type="Pfam" id="PF13470">
    <property type="entry name" value="PIN_3"/>
    <property type="match status" value="1"/>
</dbReference>
<evidence type="ECO:0000259" key="1">
    <source>
        <dbReference type="Pfam" id="PF13470"/>
    </source>
</evidence>
<dbReference type="InterPro" id="IPR029060">
    <property type="entry name" value="PIN-like_dom_sf"/>
</dbReference>
<accession>A0A9D2ND45</accession>
<dbReference type="AlphaFoldDB" id="A0A9D2ND45"/>